<dbReference type="Proteomes" id="UP000655273">
    <property type="component" value="Unassembled WGS sequence"/>
</dbReference>
<organism evidence="1 2">
    <name type="scientific">Enterobacter hormaechei</name>
    <dbReference type="NCBI Taxonomy" id="158836"/>
    <lineage>
        <taxon>Bacteria</taxon>
        <taxon>Pseudomonadati</taxon>
        <taxon>Pseudomonadota</taxon>
        <taxon>Gammaproteobacteria</taxon>
        <taxon>Enterobacterales</taxon>
        <taxon>Enterobacteriaceae</taxon>
        <taxon>Enterobacter</taxon>
        <taxon>Enterobacter cloacae complex</taxon>
    </lineage>
</organism>
<proteinExistence type="predicted"/>
<evidence type="ECO:0000313" key="2">
    <source>
        <dbReference type="Proteomes" id="UP000655273"/>
    </source>
</evidence>
<accession>A0A927HLQ3</accession>
<dbReference type="Pfam" id="PF13148">
    <property type="entry name" value="DUF3987"/>
    <property type="match status" value="1"/>
</dbReference>
<protein>
    <submittedName>
        <fullName evidence="1">DUF3987 domain-containing protein</fullName>
    </submittedName>
</protein>
<dbReference type="InterPro" id="IPR025048">
    <property type="entry name" value="DUF3987"/>
</dbReference>
<gene>
    <name evidence="1" type="ORF">IE983_05175</name>
</gene>
<reference evidence="1" key="1">
    <citation type="submission" date="2020-07" db="EMBL/GenBank/DDBJ databases">
        <title>Clinical and genomic characterization of carbapenemase-producing Enterobacterales causing secondary infections during the COVID-19 crisis at a New York City hospital.</title>
        <authorList>
            <person name="Gomez-Simmonds A."/>
            <person name="Annavajhala M.K."/>
            <person name="Uhlemann A.-C."/>
        </authorList>
    </citation>
    <scope>NUCLEOTIDE SEQUENCE</scope>
    <source>
        <strain evidence="1">NK1396</strain>
    </source>
</reference>
<evidence type="ECO:0000313" key="1">
    <source>
        <dbReference type="EMBL" id="MBD3706726.1"/>
    </source>
</evidence>
<name>A0A927HLQ3_9ENTR</name>
<dbReference type="AlphaFoldDB" id="A0A927HLQ3"/>
<sequence length="240" mass="25776">MPLSEALESKMAAAQGGLFSLVGAEQITANTALGIGAEKQTNAAFLNVGFDGDHFSSLRVERVGVSGQIHGSIVIFAQDGLLDNIVTVSAGSGLAERVRYVIEPSTKGSRVFGVNKARADLSLVANPVHVVSSDLPDFFDLQKLEPVKWSEAALSLIDDYSNAVEPMIGDGGKWGDPLIANTVSKGRQNIIKMATNLTILRKMQGELTGHIPAVDLDDVRCAIEMERWLMDHHYQNLGGY</sequence>
<comment type="caution">
    <text evidence="1">The sequence shown here is derived from an EMBL/GenBank/DDBJ whole genome shotgun (WGS) entry which is preliminary data.</text>
</comment>
<dbReference type="EMBL" id="JACXTA010000001">
    <property type="protein sequence ID" value="MBD3706726.1"/>
    <property type="molecule type" value="Genomic_DNA"/>
</dbReference>